<name>A0ABM0M4Q9_SACKO</name>
<feature type="compositionally biased region" description="Basic and acidic residues" evidence="1">
    <location>
        <begin position="90"/>
        <end position="103"/>
    </location>
</feature>
<dbReference type="GeneID" id="102808953"/>
<dbReference type="RefSeq" id="XP_006815000.1">
    <property type="nucleotide sequence ID" value="XM_006814937.1"/>
</dbReference>
<reference evidence="3" key="1">
    <citation type="submission" date="2025-08" db="UniProtKB">
        <authorList>
            <consortium name="RefSeq"/>
        </authorList>
    </citation>
    <scope>IDENTIFICATION</scope>
    <source>
        <tissue evidence="3">Testes</tissue>
    </source>
</reference>
<accession>A0ABM0M4Q9</accession>
<evidence type="ECO:0000313" key="2">
    <source>
        <dbReference type="Proteomes" id="UP000694865"/>
    </source>
</evidence>
<feature type="compositionally biased region" description="Basic and acidic residues" evidence="1">
    <location>
        <begin position="136"/>
        <end position="152"/>
    </location>
</feature>
<proteinExistence type="predicted"/>
<feature type="compositionally biased region" description="Basic and acidic residues" evidence="1">
    <location>
        <begin position="265"/>
        <end position="275"/>
    </location>
</feature>
<feature type="region of interest" description="Disordered" evidence="1">
    <location>
        <begin position="88"/>
        <end position="288"/>
    </location>
</feature>
<sequence>MSCDKLILRMFDFDKQMSDVESSVHILGRAQSITGADIGAIELEDGEPITGRYSGGDDYIVDTTQNIVDGSESGSTWIQPDMLEGVQEQESERTVEERDDDVHSASAPLSLPEDEDQWKGNQVDEERPKSTLSLGDSEKIHTTPVTSEKEMAEAPSQVESEKIKSAVGSQGGSRRESKGMWSVASSRPGSVQSGSRPGSEKAASRPGSVHAESQHGSVKTDSRPSSVKSEIRPSSVKSESRRSSVRATSVSESGREMSRQSSVKKLSELSSERPDNGSQPVSVAGEADVEGLEKIEIIMQPREASHITEGKQL</sequence>
<feature type="compositionally biased region" description="Polar residues" evidence="1">
    <location>
        <begin position="214"/>
        <end position="228"/>
    </location>
</feature>
<protein>
    <submittedName>
        <fullName evidence="3">Microtubule-associated protein futsch-like</fullName>
    </submittedName>
</protein>
<evidence type="ECO:0000256" key="1">
    <source>
        <dbReference type="SAM" id="MobiDB-lite"/>
    </source>
</evidence>
<dbReference type="Proteomes" id="UP000694865">
    <property type="component" value="Unplaced"/>
</dbReference>
<keyword evidence="2" id="KW-1185">Reference proteome</keyword>
<evidence type="ECO:0000313" key="3">
    <source>
        <dbReference type="RefSeq" id="XP_006815000.1"/>
    </source>
</evidence>
<feature type="compositionally biased region" description="Polar residues" evidence="1">
    <location>
        <begin position="183"/>
        <end position="196"/>
    </location>
</feature>
<organism evidence="2 3">
    <name type="scientific">Saccoglossus kowalevskii</name>
    <name type="common">Acorn worm</name>
    <dbReference type="NCBI Taxonomy" id="10224"/>
    <lineage>
        <taxon>Eukaryota</taxon>
        <taxon>Metazoa</taxon>
        <taxon>Hemichordata</taxon>
        <taxon>Enteropneusta</taxon>
        <taxon>Harrimaniidae</taxon>
        <taxon>Saccoglossus</taxon>
    </lineage>
</organism>
<gene>
    <name evidence="3" type="primary">LOC102808953</name>
</gene>